<reference evidence="3" key="1">
    <citation type="journal article" date="2015" name="Genome Announc.">
        <title>Draft Genome Sequence of an Anaerobic Ammonium-Oxidizing Bacterium, "Candidatus Brocadia sinica".</title>
        <authorList>
            <person name="Oshiki M."/>
            <person name="Shinyako-Hata K."/>
            <person name="Satoh H."/>
            <person name="Okabe S."/>
        </authorList>
    </citation>
    <scope>NUCLEOTIDE SEQUENCE [LARGE SCALE GENOMIC DNA]</scope>
    <source>
        <strain evidence="3">JPN1</strain>
    </source>
</reference>
<dbReference type="InterPro" id="IPR009040">
    <property type="entry name" value="Ferritin-like_diiron"/>
</dbReference>
<comment type="caution">
    <text evidence="2">The sequence shown here is derived from an EMBL/GenBank/DDBJ whole genome shotgun (WGS) entry which is preliminary data.</text>
</comment>
<dbReference type="EMBL" id="BAFN01000001">
    <property type="protein sequence ID" value="GAN35218.1"/>
    <property type="molecule type" value="Genomic_DNA"/>
</dbReference>
<evidence type="ECO:0000313" key="2">
    <source>
        <dbReference type="EMBL" id="GAN35218.1"/>
    </source>
</evidence>
<name>A0ABQ0K2U2_9BACT</name>
<proteinExistence type="predicted"/>
<feature type="domain" description="Ferritin-like diiron" evidence="1">
    <location>
        <begin position="1"/>
        <end position="60"/>
    </location>
</feature>
<dbReference type="Proteomes" id="UP000032309">
    <property type="component" value="Unassembled WGS sequence"/>
</dbReference>
<gene>
    <name evidence="2" type="ORF">BROSI_A3767</name>
</gene>
<evidence type="ECO:0000313" key="3">
    <source>
        <dbReference type="Proteomes" id="UP000032309"/>
    </source>
</evidence>
<organism evidence="2 3">
    <name type="scientific">Candidatus Brocadia sinica JPN1</name>
    <dbReference type="NCBI Taxonomy" id="1197129"/>
    <lineage>
        <taxon>Bacteria</taxon>
        <taxon>Pseudomonadati</taxon>
        <taxon>Planctomycetota</taxon>
        <taxon>Candidatus Brocadiia</taxon>
        <taxon>Candidatus Brocadiales</taxon>
        <taxon>Candidatus Brocadiaceae</taxon>
        <taxon>Candidatus Brocadia</taxon>
    </lineage>
</organism>
<sequence length="77" mass="8655">MFEDFAAHELKATEKIHSLIKLAQSENDYATEIMLQQFVREQVEEEAIANIIVAKLKLIANSVSGLLILDKELGGRK</sequence>
<evidence type="ECO:0000259" key="1">
    <source>
        <dbReference type="PROSITE" id="PS50905"/>
    </source>
</evidence>
<dbReference type="PROSITE" id="PS50905">
    <property type="entry name" value="FERRITIN_LIKE"/>
    <property type="match status" value="1"/>
</dbReference>
<accession>A0ABQ0K2U2</accession>
<dbReference type="Pfam" id="PF00210">
    <property type="entry name" value="Ferritin"/>
    <property type="match status" value="1"/>
</dbReference>
<dbReference type="SUPFAM" id="SSF47240">
    <property type="entry name" value="Ferritin-like"/>
    <property type="match status" value="1"/>
</dbReference>
<dbReference type="RefSeq" id="WP_200891787.1">
    <property type="nucleotide sequence ID" value="NZ_BAFN01000001.1"/>
</dbReference>
<dbReference type="InterPro" id="IPR009078">
    <property type="entry name" value="Ferritin-like_SF"/>
</dbReference>
<dbReference type="InterPro" id="IPR008331">
    <property type="entry name" value="Ferritin_DPS_dom"/>
</dbReference>
<dbReference type="InterPro" id="IPR012347">
    <property type="entry name" value="Ferritin-like"/>
</dbReference>
<keyword evidence="3" id="KW-1185">Reference proteome</keyword>
<dbReference type="Gene3D" id="1.20.1260.10">
    <property type="match status" value="1"/>
</dbReference>
<protein>
    <submittedName>
        <fullName evidence="2">Ferritin-like protein</fullName>
    </submittedName>
</protein>